<dbReference type="AlphaFoldDB" id="B4S914"/>
<feature type="domain" description="FAD/NAD(P)-binding" evidence="3">
    <location>
        <begin position="7"/>
        <end position="285"/>
    </location>
</feature>
<keyword evidence="2 4" id="KW-0560">Oxidoreductase</keyword>
<accession>B4S914</accession>
<keyword evidence="5" id="KW-1185">Reference proteome</keyword>
<evidence type="ECO:0000256" key="2">
    <source>
        <dbReference type="ARBA" id="ARBA00023002"/>
    </source>
</evidence>
<dbReference type="PRINTS" id="PR00368">
    <property type="entry name" value="FADPNR"/>
</dbReference>
<dbReference type="Proteomes" id="UP000002725">
    <property type="component" value="Chromosome"/>
</dbReference>
<dbReference type="SUPFAM" id="SSF51905">
    <property type="entry name" value="FAD/NAD(P)-binding domain"/>
    <property type="match status" value="1"/>
</dbReference>
<dbReference type="InterPro" id="IPR050097">
    <property type="entry name" value="Ferredoxin-NADP_redctase_2"/>
</dbReference>
<evidence type="ECO:0000313" key="5">
    <source>
        <dbReference type="Proteomes" id="UP000002725"/>
    </source>
</evidence>
<dbReference type="PRINTS" id="PR00469">
    <property type="entry name" value="PNDRDTASEII"/>
</dbReference>
<gene>
    <name evidence="4" type="ordered locus">Paes_1531</name>
</gene>
<dbReference type="EC" id="1.8.1.9" evidence="4"/>
<dbReference type="Gene3D" id="3.50.50.60">
    <property type="entry name" value="FAD/NAD(P)-binding domain"/>
    <property type="match status" value="2"/>
</dbReference>
<dbReference type="KEGG" id="paa:Paes_1531"/>
<evidence type="ECO:0000313" key="4">
    <source>
        <dbReference type="EMBL" id="ACF46551.1"/>
    </source>
</evidence>
<dbReference type="InterPro" id="IPR023753">
    <property type="entry name" value="FAD/NAD-binding_dom"/>
</dbReference>
<sequence>METLHCDVAIIGGGPAGCSAAIYTARADLDTVIIDKDPHAGALGMAHIIANYPGMGNDITGMELLESMRRHAGSFGARFMKQKVNGIDVRNPEKTVFTTSGTMFKAKALILATGSMGKSRELPGEKELLGAGVSYCATCDAAFYRQKVVAVAGRTREAVEEALVLSRFASKVYLFCPTASLTAPPEDIHMLQEQKNIEVFYSRRLDAINGGKFVESVTLGAPEEVVAVDGVFLYLTGSAPVLDFTGGQLDVCQSGCLQVDKDFMTSVPGVFAAGDILCKEVKQAVIVASEGCRAALQVDKFLRGRDRARSDYQ</sequence>
<keyword evidence="1" id="KW-0285">Flavoprotein</keyword>
<name>B4S914_PROA2</name>
<dbReference type="InterPro" id="IPR036188">
    <property type="entry name" value="FAD/NAD-bd_sf"/>
</dbReference>
<evidence type="ECO:0000259" key="3">
    <source>
        <dbReference type="Pfam" id="PF07992"/>
    </source>
</evidence>
<proteinExistence type="predicted"/>
<dbReference type="GO" id="GO:0004791">
    <property type="term" value="F:thioredoxin-disulfide reductase (NADPH) activity"/>
    <property type="evidence" value="ECO:0007669"/>
    <property type="project" value="UniProtKB-EC"/>
</dbReference>
<dbReference type="EMBL" id="CP001108">
    <property type="protein sequence ID" value="ACF46551.1"/>
    <property type="molecule type" value="Genomic_DNA"/>
</dbReference>
<dbReference type="HOGENOM" id="CLU_031864_5_3_10"/>
<dbReference type="Pfam" id="PF07992">
    <property type="entry name" value="Pyr_redox_2"/>
    <property type="match status" value="1"/>
</dbReference>
<evidence type="ECO:0000256" key="1">
    <source>
        <dbReference type="ARBA" id="ARBA00022630"/>
    </source>
</evidence>
<protein>
    <submittedName>
        <fullName evidence="4">Thioredoxin-disulfide reductase</fullName>
        <ecNumber evidence="4">1.8.1.9</ecNumber>
    </submittedName>
</protein>
<dbReference type="PANTHER" id="PTHR48105">
    <property type="entry name" value="THIOREDOXIN REDUCTASE 1-RELATED-RELATED"/>
    <property type="match status" value="1"/>
</dbReference>
<organism evidence="4 5">
    <name type="scientific">Prosthecochloris aestuarii (strain DSM 271 / SK 413)</name>
    <dbReference type="NCBI Taxonomy" id="290512"/>
    <lineage>
        <taxon>Bacteria</taxon>
        <taxon>Pseudomonadati</taxon>
        <taxon>Chlorobiota</taxon>
        <taxon>Chlorobiia</taxon>
        <taxon>Chlorobiales</taxon>
        <taxon>Chlorobiaceae</taxon>
        <taxon>Prosthecochloris</taxon>
    </lineage>
</organism>
<dbReference type="RefSeq" id="WP_012506084.1">
    <property type="nucleotide sequence ID" value="NC_011059.1"/>
</dbReference>
<reference evidence="4" key="1">
    <citation type="submission" date="2008-06" db="EMBL/GenBank/DDBJ databases">
        <title>Complete sequence of chromosome of Prosthecochloris aestuarii DSM 271.</title>
        <authorList>
            <consortium name="US DOE Joint Genome Institute"/>
            <person name="Lucas S."/>
            <person name="Copeland A."/>
            <person name="Lapidus A."/>
            <person name="Glavina del Rio T."/>
            <person name="Dalin E."/>
            <person name="Tice H."/>
            <person name="Bruce D."/>
            <person name="Goodwin L."/>
            <person name="Pitluck S."/>
            <person name="Schmutz J."/>
            <person name="Larimer F."/>
            <person name="Land M."/>
            <person name="Hauser L."/>
            <person name="Kyrpides N."/>
            <person name="Anderson I."/>
            <person name="Liu Z."/>
            <person name="Li T."/>
            <person name="Zhao F."/>
            <person name="Overmann J."/>
            <person name="Bryant D.A."/>
            <person name="Richardson P."/>
        </authorList>
    </citation>
    <scope>NUCLEOTIDE SEQUENCE [LARGE SCALE GENOMIC DNA]</scope>
    <source>
        <strain evidence="4">DSM 271</strain>
    </source>
</reference>
<dbReference type="eggNOG" id="COG0492">
    <property type="taxonomic scope" value="Bacteria"/>
</dbReference>
<dbReference type="STRING" id="290512.Paes_1531"/>